<dbReference type="Proteomes" id="UP000229340">
    <property type="component" value="Chromosome"/>
</dbReference>
<dbReference type="AlphaFoldDB" id="A0A2D2LU75"/>
<keyword evidence="1" id="KW-0808">Transferase</keyword>
<accession>A0A2D2LU75</accession>
<evidence type="ECO:0000313" key="1">
    <source>
        <dbReference type="EMBL" id="ATR78530.1"/>
    </source>
</evidence>
<evidence type="ECO:0000313" key="2">
    <source>
        <dbReference type="Proteomes" id="UP000229340"/>
    </source>
</evidence>
<dbReference type="RefSeq" id="WP_100269820.1">
    <property type="nucleotide sequence ID" value="NZ_CP024443.1"/>
</dbReference>
<gene>
    <name evidence="1" type="ORF">NP7_04240</name>
</gene>
<proteinExistence type="predicted"/>
<dbReference type="EMBL" id="CP024443">
    <property type="protein sequence ID" value="ATR78530.1"/>
    <property type="molecule type" value="Genomic_DNA"/>
</dbReference>
<reference evidence="2" key="1">
    <citation type="submission" date="2017-11" db="EMBL/GenBank/DDBJ databases">
        <title>Complete genome sequence of Moraxella osloensis NP7 isolated from human skin.</title>
        <authorList>
            <person name="Lee K."/>
            <person name="Lim J.Y."/>
            <person name="Hwang I."/>
        </authorList>
    </citation>
    <scope>NUCLEOTIDE SEQUENCE [LARGE SCALE GENOMIC DNA]</scope>
    <source>
        <strain evidence="2">NP7</strain>
    </source>
</reference>
<organism evidence="1 2">
    <name type="scientific">Faucicola osloensis</name>
    <name type="common">Moraxella osloensis</name>
    <dbReference type="NCBI Taxonomy" id="34062"/>
    <lineage>
        <taxon>Bacteria</taxon>
        <taxon>Pseudomonadati</taxon>
        <taxon>Pseudomonadota</taxon>
        <taxon>Gammaproteobacteria</taxon>
        <taxon>Moraxellales</taxon>
        <taxon>Moraxellaceae</taxon>
        <taxon>Faucicola</taxon>
    </lineage>
</organism>
<name>A0A2D2LU75_FAUOS</name>
<dbReference type="InterPro" id="IPR029044">
    <property type="entry name" value="Nucleotide-diphossugar_trans"/>
</dbReference>
<sequence length="277" mass="32061">MTTSSATTPLKQIICIKWGKKFAAEYVNKLYGMVSRNITPPFRFVCFTDDTDGIRPEVECQDLPVIDYTIPVGTSGQWGKSRLWSKQLGDLSGNVLFMDLDLVIVDNIDGFFDYLPEQQVVMTRNITNPLEKLGQTSLFRFRVGCLYPLQQQFSTNQMATIEKYRYEQRFVTKNAPNGAFFYPKGWVKHFRYQCRRNFPLNYVLPPKKPVGTKIVIFAGGELNPPEAIAGKYHPDYPSDMKAYLNMLKTSPEAKKKPLRHLRYFILPSKWVEEAWRE</sequence>
<dbReference type="GO" id="GO:0016740">
    <property type="term" value="F:transferase activity"/>
    <property type="evidence" value="ECO:0007669"/>
    <property type="project" value="UniProtKB-KW"/>
</dbReference>
<dbReference type="SUPFAM" id="SSF53448">
    <property type="entry name" value="Nucleotide-diphospho-sugar transferases"/>
    <property type="match status" value="1"/>
</dbReference>
<protein>
    <submittedName>
        <fullName evidence="1">Glycosyl transferase</fullName>
    </submittedName>
</protein>